<reference evidence="1 2" key="1">
    <citation type="submission" date="2024-10" db="EMBL/GenBank/DDBJ databases">
        <title>Updated reference genomes for cyclostephanoid diatoms.</title>
        <authorList>
            <person name="Roberts W.R."/>
            <person name="Alverson A.J."/>
        </authorList>
    </citation>
    <scope>NUCLEOTIDE SEQUENCE [LARGE SCALE GENOMIC DNA]</scope>
    <source>
        <strain evidence="1 2">AJA010-31</strain>
    </source>
</reference>
<sequence>MKCICDGFGLTSSTKQTDLKSLTPSKFAPYLCNDVAPEKLGVLSDISISCVEDFVRVPQSGLLEAYETQVTSMTGTTDLIMYTSKFDGTFDAVYPPALVTPEINQLVDIYLKRTSFIEWPKYSKFPLVAAHLDSCPQKQATITPLPVGSNTPWIGYLPFGSPTNPSSKTNMCSLLWTPTTAWCASKANPLQKFIAHWEYNRSDPKGFYLGGGLFEPIVADSAYGYNINKACDGLCNSNALGTAYVVGWRYEMAVSSLNVCVMIKSCCHMCASKMMLDVPTGIRFNLHHSIFISLHQQSKCTVTSPPKYAKND</sequence>
<protein>
    <submittedName>
        <fullName evidence="1">Uncharacterized protein</fullName>
    </submittedName>
</protein>
<evidence type="ECO:0000313" key="2">
    <source>
        <dbReference type="Proteomes" id="UP001530400"/>
    </source>
</evidence>
<name>A0ABD3N3V8_9STRA</name>
<evidence type="ECO:0000313" key="1">
    <source>
        <dbReference type="EMBL" id="KAL3770795.1"/>
    </source>
</evidence>
<organism evidence="1 2">
    <name type="scientific">Cyclotella atomus</name>
    <dbReference type="NCBI Taxonomy" id="382360"/>
    <lineage>
        <taxon>Eukaryota</taxon>
        <taxon>Sar</taxon>
        <taxon>Stramenopiles</taxon>
        <taxon>Ochrophyta</taxon>
        <taxon>Bacillariophyta</taxon>
        <taxon>Coscinodiscophyceae</taxon>
        <taxon>Thalassiosirophycidae</taxon>
        <taxon>Stephanodiscales</taxon>
        <taxon>Stephanodiscaceae</taxon>
        <taxon>Cyclotella</taxon>
    </lineage>
</organism>
<proteinExistence type="predicted"/>
<dbReference type="AlphaFoldDB" id="A0ABD3N3V8"/>
<dbReference type="Proteomes" id="UP001530400">
    <property type="component" value="Unassembled WGS sequence"/>
</dbReference>
<keyword evidence="2" id="KW-1185">Reference proteome</keyword>
<accession>A0ABD3N3V8</accession>
<gene>
    <name evidence="1" type="ORF">ACHAWO_005716</name>
</gene>
<dbReference type="EMBL" id="JALLPJ020001300">
    <property type="protein sequence ID" value="KAL3770795.1"/>
    <property type="molecule type" value="Genomic_DNA"/>
</dbReference>
<comment type="caution">
    <text evidence="1">The sequence shown here is derived from an EMBL/GenBank/DDBJ whole genome shotgun (WGS) entry which is preliminary data.</text>
</comment>